<dbReference type="Gene3D" id="3.30.160.60">
    <property type="entry name" value="Classic Zinc Finger"/>
    <property type="match status" value="2"/>
</dbReference>
<evidence type="ECO:0000313" key="7">
    <source>
        <dbReference type="EMBL" id="CAI6357209.1"/>
    </source>
</evidence>
<keyword evidence="1" id="KW-0479">Metal-binding</keyword>
<dbReference type="PROSITE" id="PS50157">
    <property type="entry name" value="ZINC_FINGER_C2H2_2"/>
    <property type="match status" value="2"/>
</dbReference>
<dbReference type="PANTHER" id="PTHR33936">
    <property type="entry name" value="PROTEIN CBG17840"/>
    <property type="match status" value="1"/>
</dbReference>
<dbReference type="InterPro" id="IPR036236">
    <property type="entry name" value="Znf_C2H2_sf"/>
</dbReference>
<dbReference type="Pfam" id="PF12171">
    <property type="entry name" value="zf-C2H2_jaz"/>
    <property type="match status" value="1"/>
</dbReference>
<evidence type="ECO:0000259" key="5">
    <source>
        <dbReference type="PROSITE" id="PS50157"/>
    </source>
</evidence>
<dbReference type="AlphaFoldDB" id="A0AAV0WMM8"/>
<feature type="domain" description="SWIM-type" evidence="6">
    <location>
        <begin position="619"/>
        <end position="670"/>
    </location>
</feature>
<evidence type="ECO:0000256" key="3">
    <source>
        <dbReference type="ARBA" id="ARBA00022833"/>
    </source>
</evidence>
<dbReference type="InterPro" id="IPR007527">
    <property type="entry name" value="Znf_SWIM"/>
</dbReference>
<evidence type="ECO:0000256" key="2">
    <source>
        <dbReference type="ARBA" id="ARBA00022771"/>
    </source>
</evidence>
<dbReference type="PROSITE" id="PS50966">
    <property type="entry name" value="ZF_SWIM"/>
    <property type="match status" value="1"/>
</dbReference>
<keyword evidence="8" id="KW-1185">Reference proteome</keyword>
<proteinExistence type="predicted"/>
<organism evidence="7 8">
    <name type="scientific">Macrosiphum euphorbiae</name>
    <name type="common">potato aphid</name>
    <dbReference type="NCBI Taxonomy" id="13131"/>
    <lineage>
        <taxon>Eukaryota</taxon>
        <taxon>Metazoa</taxon>
        <taxon>Ecdysozoa</taxon>
        <taxon>Arthropoda</taxon>
        <taxon>Hexapoda</taxon>
        <taxon>Insecta</taxon>
        <taxon>Pterygota</taxon>
        <taxon>Neoptera</taxon>
        <taxon>Paraneoptera</taxon>
        <taxon>Hemiptera</taxon>
        <taxon>Sternorrhyncha</taxon>
        <taxon>Aphidomorpha</taxon>
        <taxon>Aphidoidea</taxon>
        <taxon>Aphididae</taxon>
        <taxon>Macrosiphini</taxon>
        <taxon>Macrosiphum</taxon>
    </lineage>
</organism>
<reference evidence="7 8" key="1">
    <citation type="submission" date="2023-01" db="EMBL/GenBank/DDBJ databases">
        <authorList>
            <person name="Whitehead M."/>
        </authorList>
    </citation>
    <scope>NUCLEOTIDE SEQUENCE [LARGE SCALE GENOMIC DNA]</scope>
</reference>
<dbReference type="InterPro" id="IPR022755">
    <property type="entry name" value="Znf_C2H2_jaz"/>
</dbReference>
<dbReference type="Pfam" id="PF00096">
    <property type="entry name" value="zf-C2H2"/>
    <property type="match status" value="1"/>
</dbReference>
<dbReference type="InterPro" id="IPR052797">
    <property type="entry name" value="RegFact_GeneExpr_CellDeath"/>
</dbReference>
<feature type="domain" description="C2H2-type" evidence="5">
    <location>
        <begin position="5"/>
        <end position="33"/>
    </location>
</feature>
<dbReference type="EMBL" id="CARXXK010000002">
    <property type="protein sequence ID" value="CAI6357209.1"/>
    <property type="molecule type" value="Genomic_DNA"/>
</dbReference>
<dbReference type="SMART" id="SM00355">
    <property type="entry name" value="ZnF_C2H2"/>
    <property type="match status" value="3"/>
</dbReference>
<dbReference type="InterPro" id="IPR018289">
    <property type="entry name" value="MULE_transposase_dom"/>
</dbReference>
<dbReference type="SUPFAM" id="SSF57667">
    <property type="entry name" value="beta-beta-alpha zinc fingers"/>
    <property type="match status" value="1"/>
</dbReference>
<comment type="caution">
    <text evidence="7">The sequence shown here is derived from an EMBL/GenBank/DDBJ whole genome shotgun (WGS) entry which is preliminary data.</text>
</comment>
<keyword evidence="3" id="KW-0862">Zinc</keyword>
<protein>
    <submittedName>
        <fullName evidence="7">Uncharacterized protein</fullName>
    </submittedName>
</protein>
<evidence type="ECO:0000313" key="8">
    <source>
        <dbReference type="Proteomes" id="UP001160148"/>
    </source>
</evidence>
<feature type="domain" description="C2H2-type" evidence="5">
    <location>
        <begin position="37"/>
        <end position="65"/>
    </location>
</feature>
<sequence length="818" mass="95876">MESEIKCSICDKNFTQKKNLNAHLRNIHNIEPVFTDFLCDICNKYFKTKNTLDTHIKKFHQTNDNEGKKKETRIICPNSECKEPLYSYAKLNIHLSQIHGFTEKVKEMKFLNIPEFDTWKRGEEQKSFSMFVKDRAMSKFHDGCRRQYYYCHRSYNYGSKNENHEKMEKARETKFMGSNKIDGTCPSMMKVTYIEHEGTVNVKFWENHYGHDHEIGRIRIDEETRTKIAAKLKEGVTFAHIIDSIRDQEVTDDTLKRSLLLDRKDLHNISRDFNIDYATKKHKNDAISIKLWVEEMKTLEKQCPVLYYKGQDENDWNGEQGVLDKKDFTIILMTNFQVEQLKKFGHNKICIDGTHGTNAYDIQLYTIVTVDEFGSGCPVAFCLSNRSDEIIFQLYFNIIKHKVGVINCNVFMTDDAPAFYNAWVVVMGSVEHRLLCTWHVDKNWRQNLCKISGGPEKKALVYKSLRILLQTTSIEQFYSYLENVLQDLKDDDDTNRFGMYFEKYYSRRPECWAYCFRLRLGINTNMYLESFHKILKHIYLEGKRVKRLDKTIHALMKFSRDSLYKRLIKLSKYVPTEKVQKVRLSHNMSETIELEQINILENEKGYIIHSLSNPSQQYYIVKVSETCTQTACLKCEKCKICIHTYHCSCIDNVIKANICKHIHACARNFYKHLDDNNIIHKETNLEEQKILFDMNTTNHHKIDQNLKIKHQAEIILGLTGTNALSDQNRIQIEKKLSEVITLMNEGEKIKLTPVEDINVTKKIDNQIRLYSTKKKSCHKTQISKPSINETNAIVSGFEDVNSESAHVHSAFDHSYDTI</sequence>
<keyword evidence="2 4" id="KW-0863">Zinc-finger</keyword>
<gene>
    <name evidence="7" type="ORF">MEUPH1_LOCUS12859</name>
</gene>
<name>A0AAV0WMM8_9HEMI</name>
<dbReference type="InterPro" id="IPR013087">
    <property type="entry name" value="Znf_C2H2_type"/>
</dbReference>
<dbReference type="PANTHER" id="PTHR33936:SF24">
    <property type="entry name" value="C2H2-TYPE DOMAIN-CONTAINING PROTEIN"/>
    <property type="match status" value="1"/>
</dbReference>
<dbReference type="Proteomes" id="UP001160148">
    <property type="component" value="Unassembled WGS sequence"/>
</dbReference>
<evidence type="ECO:0000256" key="4">
    <source>
        <dbReference type="PROSITE-ProRule" id="PRU00042"/>
    </source>
</evidence>
<evidence type="ECO:0000259" key="6">
    <source>
        <dbReference type="PROSITE" id="PS50966"/>
    </source>
</evidence>
<accession>A0AAV0WMM8</accession>
<dbReference type="PROSITE" id="PS00028">
    <property type="entry name" value="ZINC_FINGER_C2H2_1"/>
    <property type="match status" value="2"/>
</dbReference>
<dbReference type="GO" id="GO:0008270">
    <property type="term" value="F:zinc ion binding"/>
    <property type="evidence" value="ECO:0007669"/>
    <property type="project" value="UniProtKB-KW"/>
</dbReference>
<dbReference type="Pfam" id="PF10551">
    <property type="entry name" value="MULE"/>
    <property type="match status" value="1"/>
</dbReference>
<evidence type="ECO:0000256" key="1">
    <source>
        <dbReference type="ARBA" id="ARBA00022723"/>
    </source>
</evidence>